<organism evidence="1">
    <name type="scientific">Arundo donax</name>
    <name type="common">Giant reed</name>
    <name type="synonym">Donax arundinaceus</name>
    <dbReference type="NCBI Taxonomy" id="35708"/>
    <lineage>
        <taxon>Eukaryota</taxon>
        <taxon>Viridiplantae</taxon>
        <taxon>Streptophyta</taxon>
        <taxon>Embryophyta</taxon>
        <taxon>Tracheophyta</taxon>
        <taxon>Spermatophyta</taxon>
        <taxon>Magnoliopsida</taxon>
        <taxon>Liliopsida</taxon>
        <taxon>Poales</taxon>
        <taxon>Poaceae</taxon>
        <taxon>PACMAD clade</taxon>
        <taxon>Arundinoideae</taxon>
        <taxon>Arundineae</taxon>
        <taxon>Arundo</taxon>
    </lineage>
</organism>
<protein>
    <submittedName>
        <fullName evidence="1">Pco133868b</fullName>
    </submittedName>
</protein>
<proteinExistence type="predicted"/>
<evidence type="ECO:0000313" key="1">
    <source>
        <dbReference type="EMBL" id="JAD75162.1"/>
    </source>
</evidence>
<accession>A0A0A9CUK5</accession>
<reference evidence="1" key="2">
    <citation type="journal article" date="2015" name="Data Brief">
        <title>Shoot transcriptome of the giant reed, Arundo donax.</title>
        <authorList>
            <person name="Barrero R.A."/>
            <person name="Guerrero F.D."/>
            <person name="Moolhuijzen P."/>
            <person name="Goolsby J.A."/>
            <person name="Tidwell J."/>
            <person name="Bellgard S.E."/>
            <person name="Bellgard M.I."/>
        </authorList>
    </citation>
    <scope>NUCLEOTIDE SEQUENCE</scope>
    <source>
        <tissue evidence="1">Shoot tissue taken approximately 20 cm above the soil surface</tissue>
    </source>
</reference>
<reference evidence="1" key="1">
    <citation type="submission" date="2014-09" db="EMBL/GenBank/DDBJ databases">
        <authorList>
            <person name="Magalhaes I.L.F."/>
            <person name="Oliveira U."/>
            <person name="Santos F.R."/>
            <person name="Vidigal T.H.D.A."/>
            <person name="Brescovit A.D."/>
            <person name="Santos A.J."/>
        </authorList>
    </citation>
    <scope>NUCLEOTIDE SEQUENCE</scope>
    <source>
        <tissue evidence="1">Shoot tissue taken approximately 20 cm above the soil surface</tissue>
    </source>
</reference>
<name>A0A0A9CUK5_ARUDO</name>
<sequence length="42" mass="4677">MLFTNRPVAVEVGTSSLSTMLIVTELYSPLLYKWPCSSSKIL</sequence>
<dbReference type="EMBL" id="GBRH01222733">
    <property type="protein sequence ID" value="JAD75162.1"/>
    <property type="molecule type" value="Transcribed_RNA"/>
</dbReference>
<dbReference type="AlphaFoldDB" id="A0A0A9CUK5"/>